<protein>
    <submittedName>
        <fullName evidence="6">Uncharacterized protein</fullName>
    </submittedName>
</protein>
<evidence type="ECO:0000259" key="4">
    <source>
        <dbReference type="Pfam" id="PF12955"/>
    </source>
</evidence>
<evidence type="ECO:0000313" key="6">
    <source>
        <dbReference type="EMBL" id="PSS08526.1"/>
    </source>
</evidence>
<name>A0A2T3AQJ7_AMORE</name>
<reference evidence="6 7" key="1">
    <citation type="journal article" date="2018" name="New Phytol.">
        <title>Comparative genomics and transcriptomics depict ericoid mycorrhizal fungi as versatile saprotrophs and plant mutualists.</title>
        <authorList>
            <person name="Martino E."/>
            <person name="Morin E."/>
            <person name="Grelet G.A."/>
            <person name="Kuo A."/>
            <person name="Kohler A."/>
            <person name="Daghino S."/>
            <person name="Barry K.W."/>
            <person name="Cichocki N."/>
            <person name="Clum A."/>
            <person name="Dockter R.B."/>
            <person name="Hainaut M."/>
            <person name="Kuo R.C."/>
            <person name="LaButti K."/>
            <person name="Lindahl B.D."/>
            <person name="Lindquist E.A."/>
            <person name="Lipzen A."/>
            <person name="Khouja H.R."/>
            <person name="Magnuson J."/>
            <person name="Murat C."/>
            <person name="Ohm R.A."/>
            <person name="Singer S.W."/>
            <person name="Spatafora J.W."/>
            <person name="Wang M."/>
            <person name="Veneault-Fourrey C."/>
            <person name="Henrissat B."/>
            <person name="Grigoriev I.V."/>
            <person name="Martin F.M."/>
            <person name="Perotto S."/>
        </authorList>
    </citation>
    <scope>NUCLEOTIDE SEQUENCE [LARGE SCALE GENOMIC DNA]</scope>
    <source>
        <strain evidence="6 7">ATCC 22711</strain>
    </source>
</reference>
<dbReference type="Proteomes" id="UP000241818">
    <property type="component" value="Unassembled WGS sequence"/>
</dbReference>
<feature type="region of interest" description="Disordered" evidence="1">
    <location>
        <begin position="214"/>
        <end position="267"/>
    </location>
</feature>
<dbReference type="InParanoid" id="A0A2T3AQJ7"/>
<dbReference type="InterPro" id="IPR049205">
    <property type="entry name" value="Vps3844_N"/>
</dbReference>
<feature type="domain" description="Vacuolar sorting protein Vps3844 N-terminal" evidence="5">
    <location>
        <begin position="39"/>
        <end position="142"/>
    </location>
</feature>
<dbReference type="InterPro" id="IPR024382">
    <property type="entry name" value="Vps3844_C"/>
</dbReference>
<feature type="chain" id="PRO_5015665863" evidence="3">
    <location>
        <begin position="19"/>
        <end position="393"/>
    </location>
</feature>
<dbReference type="OrthoDB" id="5583277at2759"/>
<keyword evidence="2" id="KW-0812">Transmembrane</keyword>
<dbReference type="PANTHER" id="PTHR36853">
    <property type="entry name" value="EXPRESSED PROTEIN"/>
    <property type="match status" value="1"/>
</dbReference>
<dbReference type="InterPro" id="IPR053065">
    <property type="entry name" value="Archenteron_Induction-Rel"/>
</dbReference>
<feature type="compositionally biased region" description="Basic and acidic residues" evidence="1">
    <location>
        <begin position="227"/>
        <end position="238"/>
    </location>
</feature>
<dbReference type="Pfam" id="PF12955">
    <property type="entry name" value="Vps3844_C"/>
    <property type="match status" value="1"/>
</dbReference>
<feature type="compositionally biased region" description="Polar residues" evidence="1">
    <location>
        <begin position="246"/>
        <end position="262"/>
    </location>
</feature>
<keyword evidence="2" id="KW-1133">Transmembrane helix</keyword>
<keyword evidence="2" id="KW-0472">Membrane</keyword>
<gene>
    <name evidence="6" type="ORF">M430DRAFT_147262</name>
</gene>
<evidence type="ECO:0000259" key="5">
    <source>
        <dbReference type="Pfam" id="PF21656"/>
    </source>
</evidence>
<organism evidence="6 7">
    <name type="scientific">Amorphotheca resinae ATCC 22711</name>
    <dbReference type="NCBI Taxonomy" id="857342"/>
    <lineage>
        <taxon>Eukaryota</taxon>
        <taxon>Fungi</taxon>
        <taxon>Dikarya</taxon>
        <taxon>Ascomycota</taxon>
        <taxon>Pezizomycotina</taxon>
        <taxon>Leotiomycetes</taxon>
        <taxon>Helotiales</taxon>
        <taxon>Amorphothecaceae</taxon>
        <taxon>Amorphotheca</taxon>
    </lineage>
</organism>
<keyword evidence="3" id="KW-0732">Signal</keyword>
<dbReference type="GeneID" id="36571136"/>
<dbReference type="RefSeq" id="XP_024716924.1">
    <property type="nucleotide sequence ID" value="XM_024863055.1"/>
</dbReference>
<dbReference type="STRING" id="857342.A0A2T3AQJ7"/>
<evidence type="ECO:0000256" key="2">
    <source>
        <dbReference type="SAM" id="Phobius"/>
    </source>
</evidence>
<feature type="transmembrane region" description="Helical" evidence="2">
    <location>
        <begin position="351"/>
        <end position="373"/>
    </location>
</feature>
<dbReference type="PANTHER" id="PTHR36853:SF1">
    <property type="entry name" value="DUF3844 DOMAIN-CONTAINING PROTEIN"/>
    <property type="match status" value="1"/>
</dbReference>
<dbReference type="Pfam" id="PF21656">
    <property type="entry name" value="DUF6859"/>
    <property type="match status" value="1"/>
</dbReference>
<dbReference type="AlphaFoldDB" id="A0A2T3AQJ7"/>
<evidence type="ECO:0000256" key="3">
    <source>
        <dbReference type="SAM" id="SignalP"/>
    </source>
</evidence>
<feature type="signal peptide" evidence="3">
    <location>
        <begin position="1"/>
        <end position="18"/>
    </location>
</feature>
<evidence type="ECO:0000313" key="7">
    <source>
        <dbReference type="Proteomes" id="UP000241818"/>
    </source>
</evidence>
<proteinExistence type="predicted"/>
<evidence type="ECO:0000256" key="1">
    <source>
        <dbReference type="SAM" id="MobiDB-lite"/>
    </source>
</evidence>
<feature type="domain" description="Vacuolar sorting protein Vps3844 C-terminal" evidence="4">
    <location>
        <begin position="277"/>
        <end position="386"/>
    </location>
</feature>
<dbReference type="GO" id="GO:0005783">
    <property type="term" value="C:endoplasmic reticulum"/>
    <property type="evidence" value="ECO:0007669"/>
    <property type="project" value="TreeGrafter"/>
</dbReference>
<keyword evidence="7" id="KW-1185">Reference proteome</keyword>
<accession>A0A2T3AQJ7</accession>
<sequence>MRLSTGLLLPTLIGAVSAASDAKVYLFQGDEWPNTSKPPTLSPKEARLVFAQRLGVSRYHSLDDVGEDTLSYINQFGGPQEQLFGGNGQDKAPELVLLVEGVSAEHAEPLLSAWSSIQPAFTISNPPSSSENLELAFNLDRQLGPDVQACPFEQDIDPGNRKCWKGRSKILQIDLTSKRPGLSKMLLAQERLVDFAKHQKMNVMVVLMPESSWSTKSTNAYGSYEKPSQKQLDRRVEAEEPISEVHTASSPVSHGSQVMPSVSSEESEPIRGIPSLCYNTLESCMTSTNKCSGHGECYKKSNGTDATAACFSCQCKPQFEYFFAGKNRVNSSRTTYWGGAACQKKDVSGPFWLFATFTVVMIGLVGWAIGLLFNVGEEKLPGVIGAGVSSKAR</sequence>
<dbReference type="EMBL" id="KZ679018">
    <property type="protein sequence ID" value="PSS08526.1"/>
    <property type="molecule type" value="Genomic_DNA"/>
</dbReference>